<dbReference type="InterPro" id="IPR005883">
    <property type="entry name" value="PilM"/>
</dbReference>
<proteinExistence type="predicted"/>
<dbReference type="Gene3D" id="3.30.420.40">
    <property type="match status" value="2"/>
</dbReference>
<dbReference type="SUPFAM" id="SSF53067">
    <property type="entry name" value="Actin-like ATPase domain"/>
    <property type="match status" value="1"/>
</dbReference>
<dbReference type="InterPro" id="IPR050696">
    <property type="entry name" value="FtsA/MreB"/>
</dbReference>
<evidence type="ECO:0000313" key="2">
    <source>
        <dbReference type="EMBL" id="PIP61078.1"/>
    </source>
</evidence>
<sequence length="483" mass="53978">MSGYTCDRCVGLAVGDTVLRSVVIDLNKRQISALVEQPIDGHILNGGKIINPDLFKKTLRELIGKSKKKASCVSISLPEKYALTRELSFPNISDAEIEEAVKWQAKNIFPLPLDEMYLDWKVLPGEQDEKEIFVVALPKRLVDDLVSIVTSIGLRPVNIQTSATCLGRLLPSKGNKLQALVNLSDGGITSTLVKGRVTKLTATDEYAEGKDVSICALDTIQRLLNFYNAKNLDEFKLEHIWLTGVKADDEIKASLKKELNTKVDYLEGPIKLADKHKMLAFSEAISIGLSPIKPPASDQTINLIPKLVEKYYESSENVERIKHWERSVVGILSTGLLLAISSYLFLFFQARSLVANTPPELLATNQLGEIIVQEGADSTEVQLRKINMEVDKLLILSKLKTSPQQFLKVFPELSVNGITINSWRYIIDEKLILIDGVATSRDQLLKYQQKIEENDMFGVAIIPLENLERKNNFLFSIKVKLSE</sequence>
<name>A0A2H0BVT6_9BACT</name>
<gene>
    <name evidence="2" type="ORF">COW99_06175</name>
</gene>
<dbReference type="EMBL" id="PCTA01000035">
    <property type="protein sequence ID" value="PIP61078.1"/>
    <property type="molecule type" value="Genomic_DNA"/>
</dbReference>
<evidence type="ECO:0008006" key="4">
    <source>
        <dbReference type="Google" id="ProtNLM"/>
    </source>
</evidence>
<dbReference type="PANTHER" id="PTHR32432">
    <property type="entry name" value="CELL DIVISION PROTEIN FTSA-RELATED"/>
    <property type="match status" value="1"/>
</dbReference>
<feature type="transmembrane region" description="Helical" evidence="1">
    <location>
        <begin position="328"/>
        <end position="348"/>
    </location>
</feature>
<dbReference type="InterPro" id="IPR043129">
    <property type="entry name" value="ATPase_NBD"/>
</dbReference>
<keyword evidence="1" id="KW-1133">Transmembrane helix</keyword>
<keyword evidence="1" id="KW-0472">Membrane</keyword>
<dbReference type="Pfam" id="PF11104">
    <property type="entry name" value="PilM_2"/>
    <property type="match status" value="1"/>
</dbReference>
<keyword evidence="1" id="KW-0812">Transmembrane</keyword>
<comment type="caution">
    <text evidence="2">The sequence shown here is derived from an EMBL/GenBank/DDBJ whole genome shotgun (WGS) entry which is preliminary data.</text>
</comment>
<dbReference type="PANTHER" id="PTHR32432:SF3">
    <property type="entry name" value="ETHANOLAMINE UTILIZATION PROTEIN EUTJ"/>
    <property type="match status" value="1"/>
</dbReference>
<evidence type="ECO:0000256" key="1">
    <source>
        <dbReference type="SAM" id="Phobius"/>
    </source>
</evidence>
<dbReference type="Proteomes" id="UP000231246">
    <property type="component" value="Unassembled WGS sequence"/>
</dbReference>
<accession>A0A2H0BVT6</accession>
<organism evidence="2 3">
    <name type="scientific">Candidatus Roizmanbacteria bacterium CG22_combo_CG10-13_8_21_14_all_38_20</name>
    <dbReference type="NCBI Taxonomy" id="1974862"/>
    <lineage>
        <taxon>Bacteria</taxon>
        <taxon>Candidatus Roizmaniibacteriota</taxon>
    </lineage>
</organism>
<dbReference type="AlphaFoldDB" id="A0A2H0BVT6"/>
<dbReference type="Gene3D" id="3.30.1490.300">
    <property type="match status" value="1"/>
</dbReference>
<reference evidence="2 3" key="1">
    <citation type="submission" date="2017-09" db="EMBL/GenBank/DDBJ databases">
        <title>Depth-based differentiation of microbial function through sediment-hosted aquifers and enrichment of novel symbionts in the deep terrestrial subsurface.</title>
        <authorList>
            <person name="Probst A.J."/>
            <person name="Ladd B."/>
            <person name="Jarett J.K."/>
            <person name="Geller-Mcgrath D.E."/>
            <person name="Sieber C.M."/>
            <person name="Emerson J.B."/>
            <person name="Anantharaman K."/>
            <person name="Thomas B.C."/>
            <person name="Malmstrom R."/>
            <person name="Stieglmeier M."/>
            <person name="Klingl A."/>
            <person name="Woyke T."/>
            <person name="Ryan C.M."/>
            <person name="Banfield J.F."/>
        </authorList>
    </citation>
    <scope>NUCLEOTIDE SEQUENCE [LARGE SCALE GENOMIC DNA]</scope>
    <source>
        <strain evidence="2">CG22_combo_CG10-13_8_21_14_all_38_20</strain>
    </source>
</reference>
<evidence type="ECO:0000313" key="3">
    <source>
        <dbReference type="Proteomes" id="UP000231246"/>
    </source>
</evidence>
<protein>
    <recommendedName>
        <fullName evidence="4">SHS2 domain-containing protein</fullName>
    </recommendedName>
</protein>